<dbReference type="GO" id="GO:0033627">
    <property type="term" value="P:cell adhesion mediated by integrin"/>
    <property type="evidence" value="ECO:0007669"/>
    <property type="project" value="TreeGrafter"/>
</dbReference>
<proteinExistence type="predicted"/>
<sequence>MELLSNETSFNLGSALDPMGQNDPLQDPTPETQITGGAIDPEEPMLLPGDAGSLGETDKTNESGETLDNIILGTDPGVGLKPDLENSDSLTGDTIAPLAEEPISISTLPPLVPEISVPELAPIPLPGPIIPDLDFTLPPLFLPANDQVFSQDTPGVVGLSESSDSFGEVLAAGDFNNDGYADLAVGSPDEDIETGTGVITNAGAVNVLYGTASGLSATNDQIWHQNSTGVLDFAEASDRFGASLTSGDFNNDGYDDLAIGVPGEDLSGNNNVGAANILYGTASGLSATNDQFWHQNLLTGSSEEVGDRFGFSVTSGDFNDDGYDDLAVGAPTENWNVIDNAGAVNVIYGSNLGNGTTHGLNATGNQIWTQDSFGIEDQAEAFDNFGYSLTAGDFDNDGDDDLGVGVPFEDIGTISNAGAVNVIKGSTSRLSSTDDQFWHQNSFSILDVAENSDWFGYSLTAGDYNNDGYDDLGVGVPFEDIGTVTNAGALNVLYGATTGPSSLGDQFWHQDSFGIEGVADAFDNFGRSLTSGDFDNDGYDDLGVGVPFEDIGAISNAGSVNILHGSTSRLSNKNDRLISQNTLDMSDEPAESFDSFGRSLTSGDFNGDGYSDLAVGVPEDDITNGGGTAVVNAGVVNVLYDV</sequence>
<evidence type="ECO:0000313" key="6">
    <source>
        <dbReference type="Proteomes" id="UP000621799"/>
    </source>
</evidence>
<dbReference type="GO" id="GO:0008305">
    <property type="term" value="C:integrin complex"/>
    <property type="evidence" value="ECO:0007669"/>
    <property type="project" value="InterPro"/>
</dbReference>
<dbReference type="InterPro" id="IPR013517">
    <property type="entry name" value="FG-GAP"/>
</dbReference>
<evidence type="ECO:0000313" key="5">
    <source>
        <dbReference type="EMBL" id="MBE9040977.1"/>
    </source>
</evidence>
<dbReference type="RefSeq" id="WP_264321208.1">
    <property type="nucleotide sequence ID" value="NZ_JADEXN010000137.1"/>
</dbReference>
<dbReference type="GO" id="GO:0098609">
    <property type="term" value="P:cell-cell adhesion"/>
    <property type="evidence" value="ECO:0007669"/>
    <property type="project" value="TreeGrafter"/>
</dbReference>
<feature type="region of interest" description="Disordered" evidence="4">
    <location>
        <begin position="1"/>
        <end position="62"/>
    </location>
</feature>
<gene>
    <name evidence="5" type="ORF">IQ235_09310</name>
</gene>
<protein>
    <submittedName>
        <fullName evidence="5">FG-GAP repeat protein</fullName>
    </submittedName>
</protein>
<dbReference type="GO" id="GO:0005178">
    <property type="term" value="F:integrin binding"/>
    <property type="evidence" value="ECO:0007669"/>
    <property type="project" value="TreeGrafter"/>
</dbReference>
<feature type="compositionally biased region" description="Polar residues" evidence="4">
    <location>
        <begin position="1"/>
        <end position="12"/>
    </location>
</feature>
<dbReference type="Gene3D" id="2.130.10.130">
    <property type="entry name" value="Integrin alpha, N-terminal"/>
    <property type="match status" value="3"/>
</dbReference>
<keyword evidence="2" id="KW-0677">Repeat</keyword>
<comment type="caution">
    <text evidence="5">The sequence shown here is derived from an EMBL/GenBank/DDBJ whole genome shotgun (WGS) entry which is preliminary data.</text>
</comment>
<dbReference type="Proteomes" id="UP000621799">
    <property type="component" value="Unassembled WGS sequence"/>
</dbReference>
<dbReference type="GO" id="GO:0009897">
    <property type="term" value="C:external side of plasma membrane"/>
    <property type="evidence" value="ECO:0007669"/>
    <property type="project" value="TreeGrafter"/>
</dbReference>
<dbReference type="PROSITE" id="PS51470">
    <property type="entry name" value="FG_GAP"/>
    <property type="match status" value="7"/>
</dbReference>
<dbReference type="InterPro" id="IPR000413">
    <property type="entry name" value="Integrin_alpha"/>
</dbReference>
<dbReference type="Pfam" id="PF01839">
    <property type="entry name" value="FG-GAP"/>
    <property type="match status" value="7"/>
</dbReference>
<dbReference type="SUPFAM" id="SSF69318">
    <property type="entry name" value="Integrin alpha N-terminal domain"/>
    <property type="match status" value="2"/>
</dbReference>
<dbReference type="InterPro" id="IPR013519">
    <property type="entry name" value="Int_alpha_beta-p"/>
</dbReference>
<reference evidence="5" key="1">
    <citation type="submission" date="2020-10" db="EMBL/GenBank/DDBJ databases">
        <authorList>
            <person name="Castelo-Branco R."/>
            <person name="Eusebio N."/>
            <person name="Adriana R."/>
            <person name="Vieira A."/>
            <person name="Brugerolle De Fraissinette N."/>
            <person name="Rezende De Castro R."/>
            <person name="Schneider M.P."/>
            <person name="Vasconcelos V."/>
            <person name="Leao P.N."/>
        </authorList>
    </citation>
    <scope>NUCLEOTIDE SEQUENCE</scope>
    <source>
        <strain evidence="5">LEGE 11467</strain>
    </source>
</reference>
<dbReference type="AlphaFoldDB" id="A0A928VVG4"/>
<evidence type="ECO:0000256" key="2">
    <source>
        <dbReference type="ARBA" id="ARBA00022737"/>
    </source>
</evidence>
<evidence type="ECO:0000256" key="3">
    <source>
        <dbReference type="ARBA" id="ARBA00023180"/>
    </source>
</evidence>
<accession>A0A928VVG4</accession>
<dbReference type="EMBL" id="JADEXN010000137">
    <property type="protein sequence ID" value="MBE9040977.1"/>
    <property type="molecule type" value="Genomic_DNA"/>
</dbReference>
<dbReference type="GO" id="GO:0007160">
    <property type="term" value="P:cell-matrix adhesion"/>
    <property type="evidence" value="ECO:0007669"/>
    <property type="project" value="TreeGrafter"/>
</dbReference>
<dbReference type="PRINTS" id="PR01185">
    <property type="entry name" value="INTEGRINA"/>
</dbReference>
<keyword evidence="6" id="KW-1185">Reference proteome</keyword>
<dbReference type="PANTHER" id="PTHR23220">
    <property type="entry name" value="INTEGRIN ALPHA"/>
    <property type="match status" value="1"/>
</dbReference>
<evidence type="ECO:0000256" key="1">
    <source>
        <dbReference type="ARBA" id="ARBA00022729"/>
    </source>
</evidence>
<dbReference type="SMART" id="SM00191">
    <property type="entry name" value="Int_alpha"/>
    <property type="match status" value="7"/>
</dbReference>
<dbReference type="InterPro" id="IPR028994">
    <property type="entry name" value="Integrin_alpha_N"/>
</dbReference>
<name>A0A928VVG4_9CYAN</name>
<evidence type="ECO:0000256" key="4">
    <source>
        <dbReference type="SAM" id="MobiDB-lite"/>
    </source>
</evidence>
<organism evidence="5 6">
    <name type="scientific">Zarconia navalis LEGE 11467</name>
    <dbReference type="NCBI Taxonomy" id="1828826"/>
    <lineage>
        <taxon>Bacteria</taxon>
        <taxon>Bacillati</taxon>
        <taxon>Cyanobacteriota</taxon>
        <taxon>Cyanophyceae</taxon>
        <taxon>Oscillatoriophycideae</taxon>
        <taxon>Oscillatoriales</taxon>
        <taxon>Oscillatoriales incertae sedis</taxon>
        <taxon>Zarconia</taxon>
        <taxon>Zarconia navalis</taxon>
    </lineage>
</organism>
<dbReference type="GO" id="GO:0007229">
    <property type="term" value="P:integrin-mediated signaling pathway"/>
    <property type="evidence" value="ECO:0007669"/>
    <property type="project" value="TreeGrafter"/>
</dbReference>
<keyword evidence="3" id="KW-0325">Glycoprotein</keyword>
<dbReference type="PANTHER" id="PTHR23220:SF122">
    <property type="entry name" value="INTEGRIN ALPHA-PS1"/>
    <property type="match status" value="1"/>
</dbReference>
<keyword evidence="1" id="KW-0732">Signal</keyword>